<gene>
    <name evidence="5" type="ORF">EFE23_06635</name>
</gene>
<feature type="domain" description="FAD-dependent oxidoreductase 2 FAD-binding" evidence="3">
    <location>
        <begin position="44"/>
        <end position="449"/>
    </location>
</feature>
<dbReference type="Pfam" id="PF02910">
    <property type="entry name" value="Succ_DH_flav_C"/>
    <property type="match status" value="1"/>
</dbReference>
<dbReference type="InterPro" id="IPR003953">
    <property type="entry name" value="FAD-dep_OxRdtase_2_FAD-bd"/>
</dbReference>
<dbReference type="InterPro" id="IPR037099">
    <property type="entry name" value="Fum_R/Succ_DH_flav-like_C_sf"/>
</dbReference>
<dbReference type="InterPro" id="IPR015939">
    <property type="entry name" value="Fum_Rdtase/Succ_DH_flav-like_C"/>
</dbReference>
<organism evidence="5 6">
    <name type="scientific">Micromonospora solifontis</name>
    <dbReference type="NCBI Taxonomy" id="2487138"/>
    <lineage>
        <taxon>Bacteria</taxon>
        <taxon>Bacillati</taxon>
        <taxon>Actinomycetota</taxon>
        <taxon>Actinomycetes</taxon>
        <taxon>Micromonosporales</taxon>
        <taxon>Micromonosporaceae</taxon>
        <taxon>Micromonospora</taxon>
    </lineage>
</organism>
<dbReference type="Pfam" id="PF00890">
    <property type="entry name" value="FAD_binding_2"/>
    <property type="match status" value="1"/>
</dbReference>
<evidence type="ECO:0000256" key="1">
    <source>
        <dbReference type="ARBA" id="ARBA00022630"/>
    </source>
</evidence>
<comment type="caution">
    <text evidence="5">The sequence shown here is derived from an EMBL/GenBank/DDBJ whole genome shotgun (WGS) entry which is preliminary data.</text>
</comment>
<dbReference type="Gene3D" id="3.50.50.60">
    <property type="entry name" value="FAD/NAD(P)-binding domain"/>
    <property type="match status" value="1"/>
</dbReference>
<protein>
    <submittedName>
        <fullName evidence="5">Fumarate reductase/succinate dehydrogenase flavoprotein subunit</fullName>
    </submittedName>
</protein>
<dbReference type="InterPro" id="IPR036188">
    <property type="entry name" value="FAD/NAD-bd_sf"/>
</dbReference>
<dbReference type="InterPro" id="IPR027477">
    <property type="entry name" value="Succ_DH/fumarate_Rdtase_cat_sf"/>
</dbReference>
<dbReference type="Proteomes" id="UP000280698">
    <property type="component" value="Unassembled WGS sequence"/>
</dbReference>
<reference evidence="5 6" key="1">
    <citation type="submission" date="2018-11" db="EMBL/GenBank/DDBJ databases">
        <title>Micromonospora sp. PPF5-17, a new actinomycetes isolated from a hot spring soil.</title>
        <authorList>
            <person name="Thawai C."/>
        </authorList>
    </citation>
    <scope>NUCLEOTIDE SEQUENCE [LARGE SCALE GENOMIC DNA]</scope>
    <source>
        <strain evidence="5 6">PPF5-17</strain>
    </source>
</reference>
<dbReference type="RefSeq" id="WP_123240003.1">
    <property type="nucleotide sequence ID" value="NZ_JAAHBY010000012.1"/>
</dbReference>
<dbReference type="SUPFAM" id="SSF51905">
    <property type="entry name" value="FAD/NAD(P)-binding domain"/>
    <property type="match status" value="1"/>
</dbReference>
<dbReference type="NCBIfam" id="NF005749">
    <property type="entry name" value="PRK07573.1"/>
    <property type="match status" value="1"/>
</dbReference>
<dbReference type="InterPro" id="IPR030664">
    <property type="entry name" value="SdhA/FrdA/AprA"/>
</dbReference>
<keyword evidence="2" id="KW-0560">Oxidoreductase</keyword>
<evidence type="ECO:0000313" key="6">
    <source>
        <dbReference type="Proteomes" id="UP000280698"/>
    </source>
</evidence>
<dbReference type="PANTHER" id="PTHR11632">
    <property type="entry name" value="SUCCINATE DEHYDROGENASE 2 FLAVOPROTEIN SUBUNIT"/>
    <property type="match status" value="1"/>
</dbReference>
<dbReference type="SUPFAM" id="SSF56425">
    <property type="entry name" value="Succinate dehydrogenase/fumarate reductase flavoprotein, catalytic domain"/>
    <property type="match status" value="1"/>
</dbReference>
<dbReference type="SUPFAM" id="SSF46977">
    <property type="entry name" value="Succinate dehydrogenase/fumarate reductase flavoprotein C-terminal domain"/>
    <property type="match status" value="1"/>
</dbReference>
<feature type="domain" description="Fumarate reductase/succinate dehydrogenase flavoprotein-like C-terminal" evidence="4">
    <location>
        <begin position="510"/>
        <end position="643"/>
    </location>
</feature>
<dbReference type="PRINTS" id="PR00368">
    <property type="entry name" value="FADPNR"/>
</dbReference>
<dbReference type="EMBL" id="RJLN01000012">
    <property type="protein sequence ID" value="RNM00318.1"/>
    <property type="molecule type" value="Genomic_DNA"/>
</dbReference>
<proteinExistence type="predicted"/>
<dbReference type="PANTHER" id="PTHR11632:SF53">
    <property type="entry name" value="SUCCINATE DEHYDROGENASE FLAVOPROTEIN SUBUNIT"/>
    <property type="match status" value="1"/>
</dbReference>
<sequence>MDLYTEGEPIADTRAPDGPIETRWERHRFEMKLVNPANRRKMTVIVVGTGLAGGSAAATLAEQGYHVKSYCYQDSPRRAHSIAAQGGINAAKNYRNDGDSVHRLFYDTVKGGDFRSRESNVHRLAEVSVNIIDQCVAQGVPFAREYGGLLDTRSFGGAQVQRTFYARGQTGQQLLLGAYQALERQIGLGNVEMNSRHEMLELVIVDGRARGIVVRDLVTGEISTEMADAVVLASGGYGNVFYLSTNAKGCNVTASWRAHRKGAYFANPCYTQIHPTCIPVSGDHQSKLTLMSESLRNDGRVWVPKAKGDQRAPRDIPEDERDYYLERIYPSFGNLVPRDIASRAAKNVCDEGRGVGPGGLGVYLDFADAINRLGRKAIEAKYGNLFEMYERITGEDPYEVPMRIYPAVHYTMGGLWVDYDLQSSIPGLFVIGEANFSDHGANRLGASALMQGLADGYFVLPNTLANYLASGPLEKVDASHPEAVAARTEVEDRLQRLLAINGDRTVDSFHRELGQIMWEHCGMERTEAGLRKAIDEIRTLRDEFWQRVRVPGDGEGLNQSLEKAGRVADFFELAELMCIDALHREESCGGHFRAEHQTPDGEAQRDDDRFAYVAAWEYAGTGQPVLHKEDLKFEYVHPTQRSYK</sequence>
<evidence type="ECO:0000259" key="3">
    <source>
        <dbReference type="Pfam" id="PF00890"/>
    </source>
</evidence>
<dbReference type="Gene3D" id="1.20.58.100">
    <property type="entry name" value="Fumarate reductase/succinate dehydrogenase flavoprotein-like, C-terminal domain"/>
    <property type="match status" value="1"/>
</dbReference>
<dbReference type="InterPro" id="IPR011280">
    <property type="entry name" value="Succ_DH/Fum_Rdt_flav_su"/>
</dbReference>
<name>A0ABX9WJC1_9ACTN</name>
<accession>A0ABX9WJC1</accession>
<dbReference type="NCBIfam" id="TIGR01811">
    <property type="entry name" value="sdhA_Bsu"/>
    <property type="match status" value="1"/>
</dbReference>
<dbReference type="Gene3D" id="3.90.700.10">
    <property type="entry name" value="Succinate dehydrogenase/fumarate reductase flavoprotein, catalytic domain"/>
    <property type="match status" value="1"/>
</dbReference>
<keyword evidence="6" id="KW-1185">Reference proteome</keyword>
<evidence type="ECO:0000259" key="4">
    <source>
        <dbReference type="Pfam" id="PF02910"/>
    </source>
</evidence>
<evidence type="ECO:0000256" key="2">
    <source>
        <dbReference type="ARBA" id="ARBA00023002"/>
    </source>
</evidence>
<evidence type="ECO:0000313" key="5">
    <source>
        <dbReference type="EMBL" id="RNM00318.1"/>
    </source>
</evidence>
<keyword evidence="1" id="KW-0285">Flavoprotein</keyword>